<dbReference type="EMBL" id="CP069482">
    <property type="protein sequence ID" value="QRO76302.1"/>
    <property type="molecule type" value="Genomic_DNA"/>
</dbReference>
<reference evidence="3 4" key="1">
    <citation type="submission" date="2021-02" db="EMBL/GenBank/DDBJ databases">
        <title>FDA dAtabase for Regulatory Grade micrObial Sequences (FDA-ARGOS): Supporting development and validation of Infectious Disease Dx tests.</title>
        <authorList>
            <person name="Minogue T."/>
            <person name="Wolcott M."/>
            <person name="Wasieloski L."/>
            <person name="Aguilar W."/>
            <person name="Moore D."/>
            <person name="Jaissle J."/>
            <person name="Tallon L."/>
            <person name="Sadzewicz L."/>
            <person name="Zhao X."/>
            <person name="Boylan J."/>
            <person name="Ott S."/>
            <person name="Bowen H."/>
            <person name="Vavikolanu K."/>
            <person name="Mehta A."/>
            <person name="Aluvathingal J."/>
            <person name="Nadendla S."/>
            <person name="Yan Y."/>
            <person name="Sichtig H."/>
        </authorList>
    </citation>
    <scope>NUCLEOTIDE SEQUENCE [LARGE SCALE GENOMIC DNA]</scope>
    <source>
        <strain evidence="3 4">FDAARGOS_1272</strain>
    </source>
</reference>
<evidence type="ECO:0000256" key="2">
    <source>
        <dbReference type="SAM" id="Phobius"/>
    </source>
</evidence>
<proteinExistence type="predicted"/>
<keyword evidence="2" id="KW-0812">Transmembrane</keyword>
<keyword evidence="4" id="KW-1185">Reference proteome</keyword>
<dbReference type="AlphaFoldDB" id="A0A892I0J9"/>
<keyword evidence="2" id="KW-1133">Transmembrane helix</keyword>
<evidence type="ECO:0000313" key="4">
    <source>
        <dbReference type="Proteomes" id="UP000625568"/>
    </source>
</evidence>
<feature type="compositionally biased region" description="Basic and acidic residues" evidence="1">
    <location>
        <begin position="75"/>
        <end position="84"/>
    </location>
</feature>
<feature type="region of interest" description="Disordered" evidence="1">
    <location>
        <begin position="69"/>
        <end position="102"/>
    </location>
</feature>
<sequence>MESGLAGGGNPAGALAVVLGSVTRALGGAVAAVAAVAERTARSQPSPNTAMRHSSFKWNNGRFPLVYVPSRGNAARRDRGRGETGHPVSRQSIAMPRNGERE</sequence>
<dbReference type="GeneID" id="93126999"/>
<protein>
    <submittedName>
        <fullName evidence="3">Uncharacterized protein</fullName>
    </submittedName>
</protein>
<name>A0A892I0J9_9BURK</name>
<evidence type="ECO:0000256" key="1">
    <source>
        <dbReference type="SAM" id="MobiDB-lite"/>
    </source>
</evidence>
<feature type="transmembrane region" description="Helical" evidence="2">
    <location>
        <begin position="12"/>
        <end position="37"/>
    </location>
</feature>
<keyword evidence="2" id="KW-0472">Membrane</keyword>
<dbReference type="RefSeq" id="WP_123806792.1">
    <property type="nucleotide sequence ID" value="NZ_CABVPR010000004.1"/>
</dbReference>
<evidence type="ECO:0000313" key="3">
    <source>
        <dbReference type="EMBL" id="QRO76302.1"/>
    </source>
</evidence>
<accession>A0A892I0J9</accession>
<dbReference type="Proteomes" id="UP000625568">
    <property type="component" value="Chromosome 1"/>
</dbReference>
<organism evidence="3 4">
    <name type="scientific">Burkholderia dolosa</name>
    <dbReference type="NCBI Taxonomy" id="152500"/>
    <lineage>
        <taxon>Bacteria</taxon>
        <taxon>Pseudomonadati</taxon>
        <taxon>Pseudomonadota</taxon>
        <taxon>Betaproteobacteria</taxon>
        <taxon>Burkholderiales</taxon>
        <taxon>Burkholderiaceae</taxon>
        <taxon>Burkholderia</taxon>
        <taxon>Burkholderia cepacia complex</taxon>
    </lineage>
</organism>
<gene>
    <name evidence="3" type="ORF">I6K02_10195</name>
</gene>